<protein>
    <submittedName>
        <fullName evidence="1">Galactose mutarotase-like protein</fullName>
    </submittedName>
</protein>
<dbReference type="PANTHER" id="PTHR10091">
    <property type="entry name" value="ALDOSE-1-EPIMERASE"/>
    <property type="match status" value="1"/>
</dbReference>
<dbReference type="InParanoid" id="A0A4S2N285"/>
<dbReference type="GO" id="GO:0033499">
    <property type="term" value="P:galactose catabolic process via UDP-galactose, Leloir pathway"/>
    <property type="evidence" value="ECO:0007669"/>
    <property type="project" value="TreeGrafter"/>
</dbReference>
<dbReference type="InterPro" id="IPR011013">
    <property type="entry name" value="Gal_mutarotase_sf_dom"/>
</dbReference>
<dbReference type="PROSITE" id="PS00545">
    <property type="entry name" value="ALDOSE_1_EPIMERASE"/>
    <property type="match status" value="1"/>
</dbReference>
<dbReference type="Proteomes" id="UP000298138">
    <property type="component" value="Unassembled WGS sequence"/>
</dbReference>
<dbReference type="GO" id="GO:0006006">
    <property type="term" value="P:glucose metabolic process"/>
    <property type="evidence" value="ECO:0007669"/>
    <property type="project" value="TreeGrafter"/>
</dbReference>
<dbReference type="PANTHER" id="PTHR10091:SF0">
    <property type="entry name" value="GALACTOSE MUTAROTASE"/>
    <property type="match status" value="1"/>
</dbReference>
<organism evidence="1 2">
    <name type="scientific">Ascodesmis nigricans</name>
    <dbReference type="NCBI Taxonomy" id="341454"/>
    <lineage>
        <taxon>Eukaryota</taxon>
        <taxon>Fungi</taxon>
        <taxon>Dikarya</taxon>
        <taxon>Ascomycota</taxon>
        <taxon>Pezizomycotina</taxon>
        <taxon>Pezizomycetes</taxon>
        <taxon>Pezizales</taxon>
        <taxon>Ascodesmidaceae</taxon>
        <taxon>Ascodesmis</taxon>
    </lineage>
</organism>
<evidence type="ECO:0000313" key="1">
    <source>
        <dbReference type="EMBL" id="TGZ83074.1"/>
    </source>
</evidence>
<dbReference type="EMBL" id="ML220114">
    <property type="protein sequence ID" value="TGZ83074.1"/>
    <property type="molecule type" value="Genomic_DNA"/>
</dbReference>
<evidence type="ECO:0000313" key="2">
    <source>
        <dbReference type="Proteomes" id="UP000298138"/>
    </source>
</evidence>
<dbReference type="SUPFAM" id="SSF74650">
    <property type="entry name" value="Galactose mutarotase-like"/>
    <property type="match status" value="1"/>
</dbReference>
<name>A0A4S2N285_9PEZI</name>
<dbReference type="Gene3D" id="2.70.98.10">
    <property type="match status" value="1"/>
</dbReference>
<reference evidence="1 2" key="1">
    <citation type="submission" date="2019-04" db="EMBL/GenBank/DDBJ databases">
        <title>Comparative genomics and transcriptomics to analyze fruiting body development in filamentous ascomycetes.</title>
        <authorList>
            <consortium name="DOE Joint Genome Institute"/>
            <person name="Lutkenhaus R."/>
            <person name="Traeger S."/>
            <person name="Breuer J."/>
            <person name="Kuo A."/>
            <person name="Lipzen A."/>
            <person name="Pangilinan J."/>
            <person name="Dilworth D."/>
            <person name="Sandor L."/>
            <person name="Poggeler S."/>
            <person name="Barry K."/>
            <person name="Grigoriev I.V."/>
            <person name="Nowrousian M."/>
        </authorList>
    </citation>
    <scope>NUCLEOTIDE SEQUENCE [LARGE SCALE GENOMIC DNA]</scope>
    <source>
        <strain evidence="1 2">CBS 389.68</strain>
    </source>
</reference>
<dbReference type="STRING" id="341454.A0A4S2N285"/>
<proteinExistence type="predicted"/>
<dbReference type="GO" id="GO:0004034">
    <property type="term" value="F:aldose 1-epimerase activity"/>
    <property type="evidence" value="ECO:0007669"/>
    <property type="project" value="TreeGrafter"/>
</dbReference>
<dbReference type="Pfam" id="PF01263">
    <property type="entry name" value="Aldose_epim"/>
    <property type="match status" value="1"/>
</dbReference>
<keyword evidence="2" id="KW-1185">Reference proteome</keyword>
<gene>
    <name evidence="1" type="ORF">EX30DRAFT_147889</name>
</gene>
<dbReference type="InterPro" id="IPR008183">
    <property type="entry name" value="Aldose_1/G6P_1-epimerase"/>
</dbReference>
<dbReference type="FunCoup" id="A0A4S2N285">
    <property type="interactions" value="731"/>
</dbReference>
<sequence>MPPPSTPSIKLLPTGASLQQFLLPLSTSSTPINLVLSFPFPSSYRENPFYIGSTIGRYANRIRHGHLPLPSDTHKLPTNNGPHTLHGGPTPWSSRDWSGPTYELTSDGIEAAVFTLHSANGDNGFPGAVDAKARYAAVEVVGKGGRKEVRVEVEYEAYLTEGSETVVNMTNHSYFNLCPGKETTEGTKVKLASNMHIPLDSTGVPLKGCDPQVYSVKSSGHGASNEEGGKLEFTLTEKAPVVDDYFIFSDVQPHAVPLDTRKLPLRECARFYHHASRVHLVVETTEPGFQFYTGDYLDLEVEDKKIGPRAGFCVEPGRWSDAAGREEWREMVMLRKGDRWGSRIVYTAWEGEENE</sequence>
<accession>A0A4S2N285</accession>
<dbReference type="OrthoDB" id="274691at2759"/>
<dbReference type="AlphaFoldDB" id="A0A4S2N285"/>
<dbReference type="InterPro" id="IPR014718">
    <property type="entry name" value="GH-type_carb-bd"/>
</dbReference>
<dbReference type="GO" id="GO:0030246">
    <property type="term" value="F:carbohydrate binding"/>
    <property type="evidence" value="ECO:0007669"/>
    <property type="project" value="InterPro"/>
</dbReference>
<dbReference type="InterPro" id="IPR018052">
    <property type="entry name" value="Ald1_epimerase_CS"/>
</dbReference>